<feature type="region of interest" description="Disordered" evidence="1">
    <location>
        <begin position="32"/>
        <end position="61"/>
    </location>
</feature>
<organism evidence="2 3">
    <name type="scientific">Drosophila kikkawai</name>
    <name type="common">Fruit fly</name>
    <dbReference type="NCBI Taxonomy" id="30033"/>
    <lineage>
        <taxon>Eukaryota</taxon>
        <taxon>Metazoa</taxon>
        <taxon>Ecdysozoa</taxon>
        <taxon>Arthropoda</taxon>
        <taxon>Hexapoda</taxon>
        <taxon>Insecta</taxon>
        <taxon>Pterygota</taxon>
        <taxon>Neoptera</taxon>
        <taxon>Endopterygota</taxon>
        <taxon>Diptera</taxon>
        <taxon>Brachycera</taxon>
        <taxon>Muscomorpha</taxon>
        <taxon>Ephydroidea</taxon>
        <taxon>Drosophilidae</taxon>
        <taxon>Drosophila</taxon>
        <taxon>Sophophora</taxon>
    </lineage>
</organism>
<feature type="region of interest" description="Disordered" evidence="1">
    <location>
        <begin position="76"/>
        <end position="97"/>
    </location>
</feature>
<feature type="region of interest" description="Disordered" evidence="1">
    <location>
        <begin position="358"/>
        <end position="574"/>
    </location>
</feature>
<feature type="compositionally biased region" description="Polar residues" evidence="1">
    <location>
        <begin position="223"/>
        <end position="243"/>
    </location>
</feature>
<reference evidence="3" key="2">
    <citation type="submission" date="2025-08" db="UniProtKB">
        <authorList>
            <consortium name="RefSeq"/>
        </authorList>
    </citation>
    <scope>IDENTIFICATION</scope>
    <source>
        <strain evidence="3">14028-0561.14</strain>
        <tissue evidence="3">Whole fly</tissue>
    </source>
</reference>
<evidence type="ECO:0000313" key="2">
    <source>
        <dbReference type="Proteomes" id="UP001652661"/>
    </source>
</evidence>
<keyword evidence="2" id="KW-1185">Reference proteome</keyword>
<protein>
    <submittedName>
        <fullName evidence="3">Gametogenetin-like</fullName>
    </submittedName>
</protein>
<dbReference type="RefSeq" id="XP_041632500.1">
    <property type="nucleotide sequence ID" value="XM_041776566.1"/>
</dbReference>
<proteinExistence type="predicted"/>
<evidence type="ECO:0000256" key="1">
    <source>
        <dbReference type="SAM" id="MobiDB-lite"/>
    </source>
</evidence>
<feature type="compositionally biased region" description="Pro residues" evidence="1">
    <location>
        <begin position="398"/>
        <end position="407"/>
    </location>
</feature>
<gene>
    <name evidence="3" type="primary">LOC121502825</name>
</gene>
<feature type="compositionally biased region" description="Polar residues" evidence="1">
    <location>
        <begin position="87"/>
        <end position="97"/>
    </location>
</feature>
<feature type="region of interest" description="Disordered" evidence="1">
    <location>
        <begin position="139"/>
        <end position="300"/>
    </location>
</feature>
<evidence type="ECO:0000313" key="3">
    <source>
        <dbReference type="RefSeq" id="XP_041632500.1"/>
    </source>
</evidence>
<feature type="compositionally biased region" description="Low complexity" evidence="1">
    <location>
        <begin position="424"/>
        <end position="439"/>
    </location>
</feature>
<name>A0ABM3C7B1_DROKI</name>
<sequence>MGPLFRKKLRNRATLYTSITTQHKRTRCTRLRQSNIASNSNRDATHRPQATASEHTPASSRIQRTAALNTRASHLAHDPEHGRIATNPDQRSRTISSPRDDAWMGLALEELLDGLQMGHRPRPSLLAPLSVAGGRRQIPSAEQLDVPPDHRFGPIRVDTTPPRPRPTEAAHTPADQGKQPLADQGPDLVPLRAATTQPPATQATQKQATGGKPSPRAAPRAVGSSTRPHTGRVSTTPAGNQGQPPREAPRAAGPSTRPHTGRVATTTTGHETPSSRAAPRAAITSARSRTGPTPTTPGTRAVQAIAPLVPSGAAAAPDPDGEVEAALRECLGDLPPDVLEEMAHGAEGLDLEDLFGECSDEDGVELPMRPVSNQSVDEPREADEIIQISDSDDAEPNFRPPSTPPPAYEDIFGPGPYATRCPITTCAASSPSQSPPTTSRGYHAAVAPRQVDGPSTSQHFDLTTDEDSADERPVVAVPSRPPLPTPGEYAAAVARRRAEDLSDELGSSSAGPVRPVNPEPRSARDRPPTPPPARRGRRRSAPWADSPSESSSEEELPRDRQGHTRWLPVPDGWSTPNGTLPVGLISRIQQRLLIASRRARRYLEEEQGQRFRVQLNRDDHVRVFLHPTRK</sequence>
<reference evidence="2" key="1">
    <citation type="submission" date="2025-05" db="UniProtKB">
        <authorList>
            <consortium name="RefSeq"/>
        </authorList>
    </citation>
    <scope>NUCLEOTIDE SEQUENCE [LARGE SCALE GENOMIC DNA]</scope>
    <source>
        <strain evidence="2">14028-0561.14</strain>
    </source>
</reference>
<feature type="compositionally biased region" description="Polar residues" evidence="1">
    <location>
        <begin position="263"/>
        <end position="275"/>
    </location>
</feature>
<feature type="compositionally biased region" description="Low complexity" evidence="1">
    <location>
        <begin position="284"/>
        <end position="300"/>
    </location>
</feature>
<accession>A0ABM3C7B1</accession>
<feature type="compositionally biased region" description="Low complexity" evidence="1">
    <location>
        <begin position="193"/>
        <end position="212"/>
    </location>
</feature>
<dbReference type="GeneID" id="121502825"/>
<dbReference type="Proteomes" id="UP001652661">
    <property type="component" value="Chromosome 2R"/>
</dbReference>